<keyword evidence="4 12" id="KW-0808">Transferase</keyword>
<sequence>MAHILQLTRMSDTLTVFSACLGFLSVVFAFEGKLGVAVSLILVCAIIDGLDGMVARYEGGDEQKMRFGVMLDSFSDSIAFCIAPAIISYRVLVGGLPSSRLMVDLVLVVCALYVACGILRLSRFNVLFSSRSMGFVGLPTTAAGLLLSSLLSLELVVPTTRLLWAHGVMIPVLSILMISSLVYPKPTRVWMLGMFVPVPLALALFLWTSIQPLTRACALLLLGILLAYVASPVLVRVLGTSPESL</sequence>
<feature type="transmembrane region" description="Helical" evidence="11">
    <location>
        <begin position="69"/>
        <end position="89"/>
    </location>
</feature>
<keyword evidence="5 11" id="KW-0812">Transmembrane</keyword>
<evidence type="ECO:0000256" key="7">
    <source>
        <dbReference type="ARBA" id="ARBA00023098"/>
    </source>
</evidence>
<dbReference type="InterPro" id="IPR004533">
    <property type="entry name" value="CDP-diaglyc--ser_O-PTrfase"/>
</dbReference>
<evidence type="ECO:0000256" key="11">
    <source>
        <dbReference type="SAM" id="Phobius"/>
    </source>
</evidence>
<feature type="transmembrane region" description="Helical" evidence="11">
    <location>
        <begin position="189"/>
        <end position="207"/>
    </location>
</feature>
<dbReference type="AlphaFoldDB" id="A0A832RXS8"/>
<keyword evidence="8 11" id="KW-0472">Membrane</keyword>
<comment type="caution">
    <text evidence="12">The sequence shown here is derived from an EMBL/GenBank/DDBJ whole genome shotgun (WGS) entry which is preliminary data.</text>
</comment>
<feature type="transmembrane region" description="Helical" evidence="11">
    <location>
        <begin position="163"/>
        <end position="182"/>
    </location>
</feature>
<gene>
    <name evidence="12" type="primary">pssA</name>
    <name evidence="12" type="ORF">HA299_06025</name>
</gene>
<evidence type="ECO:0000256" key="10">
    <source>
        <dbReference type="ARBA" id="ARBA00023264"/>
    </source>
</evidence>
<evidence type="ECO:0000256" key="8">
    <source>
        <dbReference type="ARBA" id="ARBA00023136"/>
    </source>
</evidence>
<feature type="transmembrane region" description="Helical" evidence="11">
    <location>
        <begin position="133"/>
        <end position="151"/>
    </location>
</feature>
<dbReference type="Proteomes" id="UP000600363">
    <property type="component" value="Unassembled WGS sequence"/>
</dbReference>
<protein>
    <submittedName>
        <fullName evidence="12">CDP-diacylglycerol--serine O-phosphatidyltransferase</fullName>
        <ecNumber evidence="12">2.7.8.8</ecNumber>
    </submittedName>
</protein>
<evidence type="ECO:0000256" key="9">
    <source>
        <dbReference type="ARBA" id="ARBA00023209"/>
    </source>
</evidence>
<keyword evidence="7" id="KW-0443">Lipid metabolism</keyword>
<dbReference type="GO" id="GO:0003882">
    <property type="term" value="F:CDP-diacylglycerol-serine O-phosphatidyltransferase activity"/>
    <property type="evidence" value="ECO:0007669"/>
    <property type="project" value="UniProtKB-EC"/>
</dbReference>
<keyword evidence="9" id="KW-0594">Phospholipid biosynthesis</keyword>
<keyword evidence="10" id="KW-1208">Phospholipid metabolism</keyword>
<evidence type="ECO:0000256" key="6">
    <source>
        <dbReference type="ARBA" id="ARBA00022989"/>
    </source>
</evidence>
<dbReference type="Pfam" id="PF01066">
    <property type="entry name" value="CDP-OH_P_transf"/>
    <property type="match status" value="1"/>
</dbReference>
<dbReference type="GO" id="GO:0008654">
    <property type="term" value="P:phospholipid biosynthetic process"/>
    <property type="evidence" value="ECO:0007669"/>
    <property type="project" value="UniProtKB-KW"/>
</dbReference>
<evidence type="ECO:0000313" key="13">
    <source>
        <dbReference type="Proteomes" id="UP000600363"/>
    </source>
</evidence>
<comment type="subcellular location">
    <subcellularLocation>
        <location evidence="1">Membrane</location>
        <topology evidence="1">Multi-pass membrane protein</topology>
    </subcellularLocation>
</comment>
<evidence type="ECO:0000256" key="3">
    <source>
        <dbReference type="ARBA" id="ARBA00022516"/>
    </source>
</evidence>
<accession>A0A832RXS8</accession>
<evidence type="ECO:0000256" key="4">
    <source>
        <dbReference type="ARBA" id="ARBA00022679"/>
    </source>
</evidence>
<evidence type="ECO:0000313" key="12">
    <source>
        <dbReference type="EMBL" id="HIH70148.1"/>
    </source>
</evidence>
<feature type="transmembrane region" description="Helical" evidence="11">
    <location>
        <begin position="213"/>
        <end position="235"/>
    </location>
</feature>
<dbReference type="RefSeq" id="WP_157203032.1">
    <property type="nucleotide sequence ID" value="NZ_DUIH01000021.1"/>
</dbReference>
<proteinExistence type="inferred from homology"/>
<evidence type="ECO:0000256" key="1">
    <source>
        <dbReference type="ARBA" id="ARBA00004141"/>
    </source>
</evidence>
<evidence type="ECO:0000256" key="2">
    <source>
        <dbReference type="ARBA" id="ARBA00010441"/>
    </source>
</evidence>
<dbReference type="InterPro" id="IPR000462">
    <property type="entry name" value="CDP-OH_P_trans"/>
</dbReference>
<feature type="transmembrane region" description="Helical" evidence="11">
    <location>
        <begin position="101"/>
        <end position="121"/>
    </location>
</feature>
<dbReference type="NCBIfam" id="TIGR00473">
    <property type="entry name" value="pssA"/>
    <property type="match status" value="1"/>
</dbReference>
<organism evidence="12 13">
    <name type="scientific">Methermicoccus shengliensis</name>
    <dbReference type="NCBI Taxonomy" id="660064"/>
    <lineage>
        <taxon>Archaea</taxon>
        <taxon>Methanobacteriati</taxon>
        <taxon>Methanobacteriota</taxon>
        <taxon>Stenosarchaea group</taxon>
        <taxon>Methanomicrobia</taxon>
        <taxon>Methanosarcinales</taxon>
        <taxon>Methermicoccaceae</taxon>
        <taxon>Methermicoccus</taxon>
    </lineage>
</organism>
<dbReference type="InterPro" id="IPR043130">
    <property type="entry name" value="CDP-OH_PTrfase_TM_dom"/>
</dbReference>
<dbReference type="GO" id="GO:0016020">
    <property type="term" value="C:membrane"/>
    <property type="evidence" value="ECO:0007669"/>
    <property type="project" value="UniProtKB-SubCell"/>
</dbReference>
<name>A0A832RXS8_9EURY</name>
<comment type="similarity">
    <text evidence="2">Belongs to the CDP-alcohol phosphatidyltransferase class-I family.</text>
</comment>
<evidence type="ECO:0000256" key="5">
    <source>
        <dbReference type="ARBA" id="ARBA00022692"/>
    </source>
</evidence>
<dbReference type="EC" id="2.7.8.8" evidence="12"/>
<dbReference type="Gene3D" id="1.20.120.1760">
    <property type="match status" value="1"/>
</dbReference>
<keyword evidence="6 11" id="KW-1133">Transmembrane helix</keyword>
<reference evidence="12" key="1">
    <citation type="journal article" date="2020" name="bioRxiv">
        <title>A rank-normalized archaeal taxonomy based on genome phylogeny resolves widespread incomplete and uneven classifications.</title>
        <authorList>
            <person name="Rinke C."/>
            <person name="Chuvochina M."/>
            <person name="Mussig A.J."/>
            <person name="Chaumeil P.-A."/>
            <person name="Waite D.W."/>
            <person name="Whitman W.B."/>
            <person name="Parks D.H."/>
            <person name="Hugenholtz P."/>
        </authorList>
    </citation>
    <scope>NUCLEOTIDE SEQUENCE</scope>
    <source>
        <strain evidence="12">UBA12518</strain>
    </source>
</reference>
<keyword evidence="3" id="KW-0444">Lipid biosynthesis</keyword>
<dbReference type="EMBL" id="DUIH01000021">
    <property type="protein sequence ID" value="HIH70148.1"/>
    <property type="molecule type" value="Genomic_DNA"/>
</dbReference>